<reference evidence="3" key="1">
    <citation type="submission" date="2022-04" db="EMBL/GenBank/DDBJ databases">
        <title>Roseomonas acroporae sp. nov., isolated from coral Acropora digitifera.</title>
        <authorList>
            <person name="Sun H."/>
        </authorList>
    </citation>
    <scope>NUCLEOTIDE SEQUENCE</scope>
    <source>
        <strain evidence="3">NAR14</strain>
    </source>
</reference>
<dbReference type="EMBL" id="JALPRX010000026">
    <property type="protein sequence ID" value="MCK8784121.1"/>
    <property type="molecule type" value="Genomic_DNA"/>
</dbReference>
<evidence type="ECO:0000313" key="4">
    <source>
        <dbReference type="Proteomes" id="UP001139516"/>
    </source>
</evidence>
<proteinExistence type="inferred from homology"/>
<dbReference type="PANTHER" id="PTHR42928">
    <property type="entry name" value="TRICARBOXYLATE-BINDING PROTEIN"/>
    <property type="match status" value="1"/>
</dbReference>
<evidence type="ECO:0000256" key="2">
    <source>
        <dbReference type="SAM" id="MobiDB-lite"/>
    </source>
</evidence>
<name>A0A9X2BUI5_9PROT</name>
<protein>
    <submittedName>
        <fullName evidence="3">Tripartite tricarboxylate transporter substrate binding protein</fullName>
    </submittedName>
</protein>
<feature type="region of interest" description="Disordered" evidence="2">
    <location>
        <begin position="27"/>
        <end position="49"/>
    </location>
</feature>
<evidence type="ECO:0000256" key="1">
    <source>
        <dbReference type="ARBA" id="ARBA00006987"/>
    </source>
</evidence>
<evidence type="ECO:0000313" key="3">
    <source>
        <dbReference type="EMBL" id="MCK8784121.1"/>
    </source>
</evidence>
<accession>A0A9X2BUI5</accession>
<dbReference type="AlphaFoldDB" id="A0A9X2BUI5"/>
<dbReference type="Gene3D" id="3.40.190.10">
    <property type="entry name" value="Periplasmic binding protein-like II"/>
    <property type="match status" value="1"/>
</dbReference>
<dbReference type="InterPro" id="IPR005064">
    <property type="entry name" value="BUG"/>
</dbReference>
<comment type="caution">
    <text evidence="3">The sequence shown here is derived from an EMBL/GenBank/DDBJ whole genome shotgun (WGS) entry which is preliminary data.</text>
</comment>
<dbReference type="PANTHER" id="PTHR42928:SF5">
    <property type="entry name" value="BLR1237 PROTEIN"/>
    <property type="match status" value="1"/>
</dbReference>
<dbReference type="CDD" id="cd07012">
    <property type="entry name" value="PBP2_Bug_TTT"/>
    <property type="match status" value="1"/>
</dbReference>
<feature type="compositionally biased region" description="Low complexity" evidence="2">
    <location>
        <begin position="29"/>
        <end position="48"/>
    </location>
</feature>
<organism evidence="3 4">
    <name type="scientific">Roseomonas acroporae</name>
    <dbReference type="NCBI Taxonomy" id="2937791"/>
    <lineage>
        <taxon>Bacteria</taxon>
        <taxon>Pseudomonadati</taxon>
        <taxon>Pseudomonadota</taxon>
        <taxon>Alphaproteobacteria</taxon>
        <taxon>Acetobacterales</taxon>
        <taxon>Roseomonadaceae</taxon>
        <taxon>Roseomonas</taxon>
    </lineage>
</organism>
<dbReference type="Gene3D" id="3.40.190.150">
    <property type="entry name" value="Bordetella uptake gene, domain 1"/>
    <property type="match status" value="1"/>
</dbReference>
<dbReference type="SUPFAM" id="SSF53850">
    <property type="entry name" value="Periplasmic binding protein-like II"/>
    <property type="match status" value="1"/>
</dbReference>
<dbReference type="PIRSF" id="PIRSF017082">
    <property type="entry name" value="YflP"/>
    <property type="match status" value="1"/>
</dbReference>
<dbReference type="Pfam" id="PF03401">
    <property type="entry name" value="TctC"/>
    <property type="match status" value="1"/>
</dbReference>
<dbReference type="InterPro" id="IPR042100">
    <property type="entry name" value="Bug_dom1"/>
</dbReference>
<dbReference type="RefSeq" id="WP_248666246.1">
    <property type="nucleotide sequence ID" value="NZ_JALPRX010000026.1"/>
</dbReference>
<gene>
    <name evidence="3" type="ORF">M0638_06990</name>
</gene>
<comment type="similarity">
    <text evidence="1">Belongs to the UPF0065 (bug) family.</text>
</comment>
<sequence length="348" mass="36020">MSLKRRDLGAAMLGSLAVLGGLAPRDSRAQGNSAQGNSAQGAATQGAGSFPGTRPVTIVVAWAPGGSTDFVARVLAQALSATLPGNVVVDNRPGASGTIGHGSVARARPDGYTLLLGVNSTYAMARHLFPQRGYDDERAFDGIGKVATTPIFLCVNKQLGVRDIAGFVAKAKAAPRQMSYGSSGAGSSAHLATELFLSMAGIQVENVTYRGGAPAVQALIANEVQMAFVDAVTALPLIASDQIVALGVSSKERNPLAPNVPTIAESGFPGYECTSDFALLAPHGTPAAIIQKLHGALVAAAKDPEFVKRLEQNSVFPAIGSPEQWPAQLAAESRKWGDLIQERGIRLE</sequence>
<keyword evidence="4" id="KW-1185">Reference proteome</keyword>
<dbReference type="Proteomes" id="UP001139516">
    <property type="component" value="Unassembled WGS sequence"/>
</dbReference>